<sequence>MGGSYSKNSFFNGNLQNLNLALDKCYFLEPSEYQPVELDYFSFWNHLGKEWRLKWDDWGDNFEINCFFLAKTRVEFSYRFVFVYNSGKWRKRKRLVIRGLGKMNGANSSYSAYHYFGDMSAYDQMSFQAIAHVLLDGKMRMFNFYDNIFGEAKVIDIDGQELAVPMIAVIKRAPLLAIHIEEDKLSQKFKMHLNDFLQILYGVCLQLTGFS</sequence>
<name>G0MMC4_CAEBE</name>
<reference evidence="2" key="1">
    <citation type="submission" date="2011-07" db="EMBL/GenBank/DDBJ databases">
        <authorList>
            <consortium name="Caenorhabditis brenneri Sequencing and Analysis Consortium"/>
            <person name="Wilson R.K."/>
        </authorList>
    </citation>
    <scope>NUCLEOTIDE SEQUENCE [LARGE SCALE GENOMIC DNA]</scope>
    <source>
        <strain evidence="2">PB2801</strain>
    </source>
</reference>
<dbReference type="EMBL" id="GL379802">
    <property type="protein sequence ID" value="EGT37430.1"/>
    <property type="molecule type" value="Genomic_DNA"/>
</dbReference>
<evidence type="ECO:0000313" key="2">
    <source>
        <dbReference type="Proteomes" id="UP000008068"/>
    </source>
</evidence>
<evidence type="ECO:0000313" key="1">
    <source>
        <dbReference type="EMBL" id="EGT37430.1"/>
    </source>
</evidence>
<protein>
    <submittedName>
        <fullName evidence="1">Uncharacterized protein</fullName>
    </submittedName>
</protein>
<organism evidence="2">
    <name type="scientific">Caenorhabditis brenneri</name>
    <name type="common">Nematode worm</name>
    <dbReference type="NCBI Taxonomy" id="135651"/>
    <lineage>
        <taxon>Eukaryota</taxon>
        <taxon>Metazoa</taxon>
        <taxon>Ecdysozoa</taxon>
        <taxon>Nematoda</taxon>
        <taxon>Chromadorea</taxon>
        <taxon>Rhabditida</taxon>
        <taxon>Rhabditina</taxon>
        <taxon>Rhabditomorpha</taxon>
        <taxon>Rhabditoidea</taxon>
        <taxon>Rhabditidae</taxon>
        <taxon>Peloderinae</taxon>
        <taxon>Caenorhabditis</taxon>
    </lineage>
</organism>
<keyword evidence="2" id="KW-1185">Reference proteome</keyword>
<dbReference type="HOGENOM" id="CLU_1305821_0_0_1"/>
<dbReference type="Proteomes" id="UP000008068">
    <property type="component" value="Unassembled WGS sequence"/>
</dbReference>
<accession>G0MMC4</accession>
<proteinExistence type="predicted"/>
<dbReference type="AlphaFoldDB" id="G0MMC4"/>
<dbReference type="InParanoid" id="G0MMC4"/>
<gene>
    <name evidence="1" type="ORF">CAEBREN_02185</name>
</gene>